<name>A0A915I027_ROMCU</name>
<dbReference type="WBParaSite" id="nRc.2.0.1.t07456-RA">
    <property type="protein sequence ID" value="nRc.2.0.1.t07456-RA"/>
    <property type="gene ID" value="nRc.2.0.1.g07456"/>
</dbReference>
<keyword evidence="1" id="KW-1185">Reference proteome</keyword>
<reference evidence="2" key="1">
    <citation type="submission" date="2022-11" db="UniProtKB">
        <authorList>
            <consortium name="WormBaseParasite"/>
        </authorList>
    </citation>
    <scope>IDENTIFICATION</scope>
</reference>
<proteinExistence type="predicted"/>
<evidence type="ECO:0000313" key="2">
    <source>
        <dbReference type="WBParaSite" id="nRc.2.0.1.t07456-RA"/>
    </source>
</evidence>
<sequence>MGRLHKIDSLPAVTYHDKLAPYTKRIAQEFPSLKELEWRIQCSTGYTISPAFDLGLNLTIPSEKNYLKLLLDKNISEHLNISKVCISNTRLYN</sequence>
<protein>
    <submittedName>
        <fullName evidence="2">Uncharacterized protein</fullName>
    </submittedName>
</protein>
<organism evidence="1 2">
    <name type="scientific">Romanomermis culicivorax</name>
    <name type="common">Nematode worm</name>
    <dbReference type="NCBI Taxonomy" id="13658"/>
    <lineage>
        <taxon>Eukaryota</taxon>
        <taxon>Metazoa</taxon>
        <taxon>Ecdysozoa</taxon>
        <taxon>Nematoda</taxon>
        <taxon>Enoplea</taxon>
        <taxon>Dorylaimia</taxon>
        <taxon>Mermithida</taxon>
        <taxon>Mermithoidea</taxon>
        <taxon>Mermithidae</taxon>
        <taxon>Romanomermis</taxon>
    </lineage>
</organism>
<evidence type="ECO:0000313" key="1">
    <source>
        <dbReference type="Proteomes" id="UP000887565"/>
    </source>
</evidence>
<dbReference type="AlphaFoldDB" id="A0A915I027"/>
<dbReference type="Proteomes" id="UP000887565">
    <property type="component" value="Unplaced"/>
</dbReference>
<accession>A0A915I027</accession>